<proteinExistence type="predicted"/>
<dbReference type="EMBL" id="KN818468">
    <property type="protein sequence ID" value="KIL55846.1"/>
    <property type="molecule type" value="Genomic_DNA"/>
</dbReference>
<keyword evidence="2" id="KW-1185">Reference proteome</keyword>
<dbReference type="InParanoid" id="A0A0C2WGS7"/>
<dbReference type="Proteomes" id="UP000054549">
    <property type="component" value="Unassembled WGS sequence"/>
</dbReference>
<protein>
    <submittedName>
        <fullName evidence="1">Uncharacterized protein</fullName>
    </submittedName>
</protein>
<evidence type="ECO:0000313" key="1">
    <source>
        <dbReference type="EMBL" id="KIL55846.1"/>
    </source>
</evidence>
<accession>A0A0C2WGS7</accession>
<sequence length="77" mass="8419">MAQTKKNDGRGESTSTTTVRKICRLHLHSNPICKSAVQIARIPLIPALSAQLASQAEDRFQTCVQKTARRFSVAPSP</sequence>
<gene>
    <name evidence="1" type="ORF">M378DRAFT_173260</name>
</gene>
<evidence type="ECO:0000313" key="2">
    <source>
        <dbReference type="Proteomes" id="UP000054549"/>
    </source>
</evidence>
<reference evidence="1 2" key="1">
    <citation type="submission" date="2014-04" db="EMBL/GenBank/DDBJ databases">
        <title>Evolutionary Origins and Diversification of the Mycorrhizal Mutualists.</title>
        <authorList>
            <consortium name="DOE Joint Genome Institute"/>
            <consortium name="Mycorrhizal Genomics Consortium"/>
            <person name="Kohler A."/>
            <person name="Kuo A."/>
            <person name="Nagy L.G."/>
            <person name="Floudas D."/>
            <person name="Copeland A."/>
            <person name="Barry K.W."/>
            <person name="Cichocki N."/>
            <person name="Veneault-Fourrey C."/>
            <person name="LaButti K."/>
            <person name="Lindquist E.A."/>
            <person name="Lipzen A."/>
            <person name="Lundell T."/>
            <person name="Morin E."/>
            <person name="Murat C."/>
            <person name="Riley R."/>
            <person name="Ohm R."/>
            <person name="Sun H."/>
            <person name="Tunlid A."/>
            <person name="Henrissat B."/>
            <person name="Grigoriev I.V."/>
            <person name="Hibbett D.S."/>
            <person name="Martin F."/>
        </authorList>
    </citation>
    <scope>NUCLEOTIDE SEQUENCE [LARGE SCALE GENOMIC DNA]</scope>
    <source>
        <strain evidence="1 2">Koide BX008</strain>
    </source>
</reference>
<name>A0A0C2WGS7_AMAMK</name>
<dbReference type="AlphaFoldDB" id="A0A0C2WGS7"/>
<dbReference type="HOGENOM" id="CLU_2637565_0_0_1"/>
<organism evidence="1 2">
    <name type="scientific">Amanita muscaria (strain Koide BX008)</name>
    <dbReference type="NCBI Taxonomy" id="946122"/>
    <lineage>
        <taxon>Eukaryota</taxon>
        <taxon>Fungi</taxon>
        <taxon>Dikarya</taxon>
        <taxon>Basidiomycota</taxon>
        <taxon>Agaricomycotina</taxon>
        <taxon>Agaricomycetes</taxon>
        <taxon>Agaricomycetidae</taxon>
        <taxon>Agaricales</taxon>
        <taxon>Pluteineae</taxon>
        <taxon>Amanitaceae</taxon>
        <taxon>Amanita</taxon>
    </lineage>
</organism>